<keyword evidence="12" id="KW-0460">Magnesium</keyword>
<dbReference type="GO" id="GO:0046872">
    <property type="term" value="F:metal ion binding"/>
    <property type="evidence" value="ECO:0007669"/>
    <property type="project" value="UniProtKB-KW"/>
</dbReference>
<evidence type="ECO:0000259" key="16">
    <source>
        <dbReference type="Pfam" id="PF01326"/>
    </source>
</evidence>
<evidence type="ECO:0000256" key="6">
    <source>
        <dbReference type="ARBA" id="ARBA00021623"/>
    </source>
</evidence>
<evidence type="ECO:0000256" key="13">
    <source>
        <dbReference type="ARBA" id="ARBA00033470"/>
    </source>
</evidence>
<feature type="domain" description="Pyruvate phosphate dikinase AMP/ATP-binding" evidence="16">
    <location>
        <begin position="129"/>
        <end position="435"/>
    </location>
</feature>
<evidence type="ECO:0000259" key="15">
    <source>
        <dbReference type="Pfam" id="PF00391"/>
    </source>
</evidence>
<comment type="cofactor">
    <cofactor evidence="1">
        <name>Mg(2+)</name>
        <dbReference type="ChEBI" id="CHEBI:18420"/>
    </cofactor>
</comment>
<dbReference type="GO" id="GO:0006094">
    <property type="term" value="P:gluconeogenesis"/>
    <property type="evidence" value="ECO:0007669"/>
    <property type="project" value="UniProtKB-UniPathway"/>
</dbReference>
<proteinExistence type="inferred from homology"/>
<dbReference type="PANTHER" id="PTHR43030">
    <property type="entry name" value="PHOSPHOENOLPYRUVATE SYNTHASE"/>
    <property type="match status" value="1"/>
</dbReference>
<evidence type="ECO:0000256" key="14">
    <source>
        <dbReference type="ARBA" id="ARBA00047700"/>
    </source>
</evidence>
<evidence type="ECO:0000256" key="5">
    <source>
        <dbReference type="ARBA" id="ARBA00011996"/>
    </source>
</evidence>
<dbReference type="PANTHER" id="PTHR43030:SF1">
    <property type="entry name" value="PHOSPHOENOLPYRUVATE SYNTHASE"/>
    <property type="match status" value="1"/>
</dbReference>
<comment type="caution">
    <text evidence="17">The sequence shown here is derived from an EMBL/GenBank/DDBJ whole genome shotgun (WGS) entry which is preliminary data.</text>
</comment>
<keyword evidence="7" id="KW-0808">Transferase</keyword>
<comment type="similarity">
    <text evidence="4">Belongs to the PEP-utilizing enzyme family.</text>
</comment>
<keyword evidence="8" id="KW-0479">Metal-binding</keyword>
<comment type="pathway">
    <text evidence="3">Carbohydrate biosynthesis; gluconeogenesis.</text>
</comment>
<dbReference type="AlphaFoldDB" id="A0A7K1KND0"/>
<dbReference type="Gene3D" id="3.30.1490.20">
    <property type="entry name" value="ATP-grasp fold, A domain"/>
    <property type="match status" value="1"/>
</dbReference>
<dbReference type="SUPFAM" id="SSF52009">
    <property type="entry name" value="Phosphohistidine domain"/>
    <property type="match status" value="1"/>
</dbReference>
<dbReference type="RefSeq" id="WP_155933880.1">
    <property type="nucleotide sequence ID" value="NZ_WODC01000004.1"/>
</dbReference>
<keyword evidence="9" id="KW-0547">Nucleotide-binding</keyword>
<dbReference type="InterPro" id="IPR008279">
    <property type="entry name" value="PEP-util_enz_mobile_dom"/>
</dbReference>
<dbReference type="Pfam" id="PF01326">
    <property type="entry name" value="PPDK_N"/>
    <property type="match status" value="1"/>
</dbReference>
<evidence type="ECO:0000256" key="10">
    <source>
        <dbReference type="ARBA" id="ARBA00022777"/>
    </source>
</evidence>
<evidence type="ECO:0000313" key="17">
    <source>
        <dbReference type="EMBL" id="MUM77596.1"/>
    </source>
</evidence>
<protein>
    <recommendedName>
        <fullName evidence="6">Phosphoenolpyruvate synthase</fullName>
        <ecNumber evidence="5">2.7.9.2</ecNumber>
    </recommendedName>
    <alternativeName>
        <fullName evidence="13">Pyruvate, water dikinase</fullName>
    </alternativeName>
</protein>
<evidence type="ECO:0000256" key="12">
    <source>
        <dbReference type="ARBA" id="ARBA00022842"/>
    </source>
</evidence>
<dbReference type="Gene3D" id="3.30.470.20">
    <property type="entry name" value="ATP-grasp fold, B domain"/>
    <property type="match status" value="1"/>
</dbReference>
<evidence type="ECO:0000256" key="8">
    <source>
        <dbReference type="ARBA" id="ARBA00022723"/>
    </source>
</evidence>
<dbReference type="InterPro" id="IPR013815">
    <property type="entry name" value="ATP_grasp_subdomain_1"/>
</dbReference>
<comment type="catalytic activity">
    <reaction evidence="14">
        <text>pyruvate + ATP + H2O = phosphoenolpyruvate + AMP + phosphate + 2 H(+)</text>
        <dbReference type="Rhea" id="RHEA:11364"/>
        <dbReference type="ChEBI" id="CHEBI:15361"/>
        <dbReference type="ChEBI" id="CHEBI:15377"/>
        <dbReference type="ChEBI" id="CHEBI:15378"/>
        <dbReference type="ChEBI" id="CHEBI:30616"/>
        <dbReference type="ChEBI" id="CHEBI:43474"/>
        <dbReference type="ChEBI" id="CHEBI:58702"/>
        <dbReference type="ChEBI" id="CHEBI:456215"/>
        <dbReference type="EC" id="2.7.9.2"/>
    </reaction>
</comment>
<dbReference type="InterPro" id="IPR036637">
    <property type="entry name" value="Phosphohistidine_dom_sf"/>
</dbReference>
<evidence type="ECO:0000313" key="18">
    <source>
        <dbReference type="Proteomes" id="UP000461162"/>
    </source>
</evidence>
<dbReference type="EC" id="2.7.9.2" evidence="5"/>
<keyword evidence="18" id="KW-1185">Reference proteome</keyword>
<organism evidence="17 18">
    <name type="scientific">Pseudodesulfovibrio alkaliphilus</name>
    <dbReference type="NCBI Taxonomy" id="2661613"/>
    <lineage>
        <taxon>Bacteria</taxon>
        <taxon>Pseudomonadati</taxon>
        <taxon>Thermodesulfobacteriota</taxon>
        <taxon>Desulfovibrionia</taxon>
        <taxon>Desulfovibrionales</taxon>
        <taxon>Desulfovibrionaceae</taxon>
    </lineage>
</organism>
<feature type="domain" description="PEP-utilising enzyme mobile" evidence="15">
    <location>
        <begin position="477"/>
        <end position="545"/>
    </location>
</feature>
<gene>
    <name evidence="17" type="ORF">GKC30_08125</name>
</gene>
<sequence length="860" mass="94538">MFEFLGRLFSRRRDTRVDDLFKDRYTNFKAILDANSELLRLLSSMDRMLEGRTLFGMAYVRSQGARALFYAARMVRSYERLSGRAQPRLHETLEALHLKIGEVLGEVGHRPPVPDLVLPHVRVGRTMIDSVGGKNANLGEMAGAVGLTVPRGFALTTAAYQLFLDHNQLGPEIDKAQRAVDPEAPETLMEASQIIQTLFLQGEMPPALEKAMHDCLAEVFGQDETLRLAMRSSAIGEDGELSFAGQYKSILGLVPARLVESYKLVLASLFSPRAIAYRLANGILSEETAMAVVCLEMVDPLASGVAYSRDPLAPGRPEMVINAVWGLGTYAVDGRVDPDKYRVSRTNPQDVLSSEAAPKEVMLVMRPGGGVEERPVPEKDRGAPCLNEEQIGHLARSIVRLEEHFGAPQDVEWALDRSGRLLFLQCRPLQVSGAAFVPPDLPQVEAPVLLEGAEVACPGVGSGPVYRVLTEDDLAGFPRGAVLVAEHSSPTYSLVMTRAAAVVTEHGSVTGHMASLAREYQLPALLGAKGAMRVLENGREVTVDAWLGRVLEGSVEPLLALRTDDTGTLMKGTPVYEALRALGALVLPLNLTDPKSPDFRAGNCRTVHDVMRFVHERCYESMFAISDLASSQGEVARKLNARLPLDLHVIDLGGGLEADSASRIAAVHQVVSAPFAALLRGMLDERLRPCEPRPVDMSGFLSVMTRQMFSTERERFGEKSYAIITDKYLNFSSRVGYHYGVLDAYCGKTVNSNYINFQFKGGAADDVRRNRRVRAIGLMLEGIGFRVEVEADMVKARFAKYPGEEIASRLEDLGRLLIYTRQMDMLMTDETSVERLARGFLEGDFSHDWMPSVGGRWSAD</sequence>
<dbReference type="GO" id="GO:0005524">
    <property type="term" value="F:ATP binding"/>
    <property type="evidence" value="ECO:0007669"/>
    <property type="project" value="UniProtKB-KW"/>
</dbReference>
<keyword evidence="10" id="KW-0418">Kinase</keyword>
<evidence type="ECO:0000256" key="9">
    <source>
        <dbReference type="ARBA" id="ARBA00022741"/>
    </source>
</evidence>
<dbReference type="GO" id="GO:0008986">
    <property type="term" value="F:pyruvate, water dikinase activity"/>
    <property type="evidence" value="ECO:0007669"/>
    <property type="project" value="UniProtKB-EC"/>
</dbReference>
<evidence type="ECO:0000256" key="1">
    <source>
        <dbReference type="ARBA" id="ARBA00001946"/>
    </source>
</evidence>
<dbReference type="InterPro" id="IPR006319">
    <property type="entry name" value="PEP_synth"/>
</dbReference>
<keyword evidence="11" id="KW-0067">ATP-binding</keyword>
<dbReference type="Pfam" id="PF00391">
    <property type="entry name" value="PEP-utilizers"/>
    <property type="match status" value="1"/>
</dbReference>
<dbReference type="UniPathway" id="UPA00138"/>
<evidence type="ECO:0000256" key="7">
    <source>
        <dbReference type="ARBA" id="ARBA00022679"/>
    </source>
</evidence>
<comment type="function">
    <text evidence="2">Catalyzes the phosphorylation of pyruvate to phosphoenolpyruvate.</text>
</comment>
<evidence type="ECO:0000256" key="4">
    <source>
        <dbReference type="ARBA" id="ARBA00007837"/>
    </source>
</evidence>
<dbReference type="SUPFAM" id="SSF56059">
    <property type="entry name" value="Glutathione synthetase ATP-binding domain-like"/>
    <property type="match status" value="1"/>
</dbReference>
<name>A0A7K1KND0_9BACT</name>
<keyword evidence="17" id="KW-0670">Pyruvate</keyword>
<reference evidence="17 18" key="1">
    <citation type="submission" date="2019-11" db="EMBL/GenBank/DDBJ databases">
        <title>Pseudodesulfovibrio alkaliphilus, sp. nov., an alkaliphilic sulfate-reducing bacteria from mud volcano of Taman peninsula, Russia.</title>
        <authorList>
            <person name="Frolova A."/>
            <person name="Merkel A.Y."/>
            <person name="Slobodkin A.I."/>
        </authorList>
    </citation>
    <scope>NUCLEOTIDE SEQUENCE [LARGE SCALE GENOMIC DNA]</scope>
    <source>
        <strain evidence="17 18">F-1</strain>
    </source>
</reference>
<accession>A0A7K1KND0</accession>
<dbReference type="Proteomes" id="UP000461162">
    <property type="component" value="Unassembled WGS sequence"/>
</dbReference>
<dbReference type="InterPro" id="IPR002192">
    <property type="entry name" value="PPDK_AMP/ATP-bd"/>
</dbReference>
<evidence type="ECO:0000256" key="11">
    <source>
        <dbReference type="ARBA" id="ARBA00022840"/>
    </source>
</evidence>
<dbReference type="EMBL" id="WODC01000004">
    <property type="protein sequence ID" value="MUM77596.1"/>
    <property type="molecule type" value="Genomic_DNA"/>
</dbReference>
<evidence type="ECO:0000256" key="2">
    <source>
        <dbReference type="ARBA" id="ARBA00002988"/>
    </source>
</evidence>
<dbReference type="Gene3D" id="3.50.30.10">
    <property type="entry name" value="Phosphohistidine domain"/>
    <property type="match status" value="1"/>
</dbReference>
<evidence type="ECO:0000256" key="3">
    <source>
        <dbReference type="ARBA" id="ARBA00004742"/>
    </source>
</evidence>